<name>A0A814Y7A9_9BILA</name>
<dbReference type="Proteomes" id="UP000663854">
    <property type="component" value="Unassembled WGS sequence"/>
</dbReference>
<dbReference type="GO" id="GO:0005886">
    <property type="term" value="C:plasma membrane"/>
    <property type="evidence" value="ECO:0007669"/>
    <property type="project" value="TreeGrafter"/>
</dbReference>
<keyword evidence="1" id="KW-0472">Membrane</keyword>
<dbReference type="EMBL" id="CAJNOL010002509">
    <property type="protein sequence ID" value="CAF1507679.1"/>
    <property type="molecule type" value="Genomic_DNA"/>
</dbReference>
<dbReference type="GO" id="GO:0005261">
    <property type="term" value="F:monoatomic cation channel activity"/>
    <property type="evidence" value="ECO:0007669"/>
    <property type="project" value="TreeGrafter"/>
</dbReference>
<dbReference type="InterPro" id="IPR036525">
    <property type="entry name" value="Tubulin/FtsZ_GTPase_sf"/>
</dbReference>
<organism evidence="2 4">
    <name type="scientific">Rotaria sordida</name>
    <dbReference type="NCBI Taxonomy" id="392033"/>
    <lineage>
        <taxon>Eukaryota</taxon>
        <taxon>Metazoa</taxon>
        <taxon>Spiralia</taxon>
        <taxon>Gnathifera</taxon>
        <taxon>Rotifera</taxon>
        <taxon>Eurotatoria</taxon>
        <taxon>Bdelloidea</taxon>
        <taxon>Philodinida</taxon>
        <taxon>Philodinidae</taxon>
        <taxon>Rotaria</taxon>
    </lineage>
</organism>
<dbReference type="GO" id="GO:0030001">
    <property type="term" value="P:metal ion transport"/>
    <property type="evidence" value="ECO:0007669"/>
    <property type="project" value="TreeGrafter"/>
</dbReference>
<sequence length="389" mass="46472">MIGEMVYDLKFYMLMLTIFILTYGVPTYSLLYGVQKFSWHTPRAILNLAYWQIFGELEVLDDIEKNYEITGYVVFILLIAYMTVASVLLINLLIAMFSNTFDRLQLDTDCIWKFQHYSYVCYHLTLPSLPPPLIIFSHIYRVIIYIFSHKFKIEWFYQKYIQHTNRSKFRNEVYFFSLKTDRKEINQSTDLNEERVHSPQEILINKIKTLENQVQIIQNQQSNMFEYLKYLMNGIKKIGGDDIEMPKVLHQNSELLYDTSNYYYLFCYNDVRRKDPHGFYIFKTRILLLEMEYIPCVVLINLERKTIDSVRSDPFDQLFRSNNFIYKTQLCGCLQGFQMCHSLDNRIESGIMMRFNVIPSSKVSEIVVEPTIFHDRISMKEVDQHMLNI</sequence>
<evidence type="ECO:0008006" key="6">
    <source>
        <dbReference type="Google" id="ProtNLM"/>
    </source>
</evidence>
<protein>
    <recommendedName>
        <fullName evidence="6">Ion transport domain-containing protein</fullName>
    </recommendedName>
</protein>
<gene>
    <name evidence="3" type="ORF">JXQ802_LOCUS40802</name>
    <name evidence="2" type="ORF">PYM288_LOCUS26151</name>
</gene>
<keyword evidence="1" id="KW-1133">Transmembrane helix</keyword>
<dbReference type="PANTHER" id="PTHR13800">
    <property type="entry name" value="TRANSIENT RECEPTOR POTENTIAL CATION CHANNEL, SUBFAMILY M, MEMBER 6"/>
    <property type="match status" value="1"/>
</dbReference>
<dbReference type="InterPro" id="IPR050927">
    <property type="entry name" value="TRPM"/>
</dbReference>
<feature type="transmembrane region" description="Helical" evidence="1">
    <location>
        <begin position="72"/>
        <end position="97"/>
    </location>
</feature>
<evidence type="ECO:0000313" key="4">
    <source>
        <dbReference type="Proteomes" id="UP000663854"/>
    </source>
</evidence>
<dbReference type="EMBL" id="CAJNOH010001520">
    <property type="protein sequence ID" value="CAF1226394.1"/>
    <property type="molecule type" value="Genomic_DNA"/>
</dbReference>
<accession>A0A814Y7A9</accession>
<proteinExistence type="predicted"/>
<comment type="caution">
    <text evidence="2">The sequence shown here is derived from an EMBL/GenBank/DDBJ whole genome shotgun (WGS) entry which is preliminary data.</text>
</comment>
<keyword evidence="1" id="KW-0812">Transmembrane</keyword>
<dbReference type="Proteomes" id="UP000663870">
    <property type="component" value="Unassembled WGS sequence"/>
</dbReference>
<evidence type="ECO:0000313" key="2">
    <source>
        <dbReference type="EMBL" id="CAF1226394.1"/>
    </source>
</evidence>
<evidence type="ECO:0000313" key="3">
    <source>
        <dbReference type="EMBL" id="CAF1507679.1"/>
    </source>
</evidence>
<dbReference type="SUPFAM" id="SSF52490">
    <property type="entry name" value="Tubulin nucleotide-binding domain-like"/>
    <property type="match status" value="1"/>
</dbReference>
<evidence type="ECO:0000256" key="1">
    <source>
        <dbReference type="SAM" id="Phobius"/>
    </source>
</evidence>
<feature type="transmembrane region" description="Helical" evidence="1">
    <location>
        <begin position="12"/>
        <end position="34"/>
    </location>
</feature>
<evidence type="ECO:0000313" key="5">
    <source>
        <dbReference type="Proteomes" id="UP000663870"/>
    </source>
</evidence>
<dbReference type="PANTHER" id="PTHR13800:SF1">
    <property type="entry name" value="TRANSIENT RECEPTOR POTENTIAL CATION CHANNEL TRPM"/>
    <property type="match status" value="1"/>
</dbReference>
<dbReference type="AlphaFoldDB" id="A0A814Y7A9"/>
<reference evidence="2" key="1">
    <citation type="submission" date="2021-02" db="EMBL/GenBank/DDBJ databases">
        <authorList>
            <person name="Nowell W R."/>
        </authorList>
    </citation>
    <scope>NUCLEOTIDE SEQUENCE</scope>
</reference>
<keyword evidence="5" id="KW-1185">Reference proteome</keyword>